<proteinExistence type="predicted"/>
<evidence type="ECO:0000313" key="1">
    <source>
        <dbReference type="EMBL" id="MDT2760751.1"/>
    </source>
</evidence>
<name>A0ABU3FDL7_9ENTE</name>
<sequence length="43" mass="4948">MDDSKEDYIYNLAHPKPFDGSSPGGKFSIIDDTNKELEKYILR</sequence>
<accession>A0ABU3FDL7</accession>
<evidence type="ECO:0000313" key="2">
    <source>
        <dbReference type="Proteomes" id="UP001181046"/>
    </source>
</evidence>
<dbReference type="Proteomes" id="UP001181046">
    <property type="component" value="Unassembled WGS sequence"/>
</dbReference>
<comment type="caution">
    <text evidence="1">The sequence shown here is derived from an EMBL/GenBank/DDBJ whole genome shotgun (WGS) entry which is preliminary data.</text>
</comment>
<keyword evidence="2" id="KW-1185">Reference proteome</keyword>
<dbReference type="RefSeq" id="WP_311830578.1">
    <property type="nucleotide sequence ID" value="NZ_JARQAJ010000014.1"/>
</dbReference>
<gene>
    <name evidence="1" type="ORF">P7H27_13425</name>
</gene>
<organism evidence="1 2">
    <name type="scientific">Enterococcus xiangfangensis</name>
    <dbReference type="NCBI Taxonomy" id="1296537"/>
    <lineage>
        <taxon>Bacteria</taxon>
        <taxon>Bacillati</taxon>
        <taxon>Bacillota</taxon>
        <taxon>Bacilli</taxon>
        <taxon>Lactobacillales</taxon>
        <taxon>Enterococcaceae</taxon>
        <taxon>Enterococcus</taxon>
    </lineage>
</organism>
<reference evidence="1" key="1">
    <citation type="submission" date="2023-03" db="EMBL/GenBank/DDBJ databases">
        <authorList>
            <person name="Shen W."/>
            <person name="Cai J."/>
        </authorList>
    </citation>
    <scope>NUCLEOTIDE SEQUENCE</scope>
    <source>
        <strain evidence="1">P66-3</strain>
    </source>
</reference>
<dbReference type="EMBL" id="JARQAJ010000014">
    <property type="protein sequence ID" value="MDT2760751.1"/>
    <property type="molecule type" value="Genomic_DNA"/>
</dbReference>
<protein>
    <submittedName>
        <fullName evidence="1">Uncharacterized protein</fullName>
    </submittedName>
</protein>